<feature type="compositionally biased region" description="Basic and acidic residues" evidence="1">
    <location>
        <begin position="20"/>
        <end position="86"/>
    </location>
</feature>
<proteinExistence type="predicted"/>
<comment type="caution">
    <text evidence="2">The sequence shown here is derived from an EMBL/GenBank/DDBJ whole genome shotgun (WGS) entry which is preliminary data.</text>
</comment>
<sequence>MLIFFDQLDDENNMGGIHHTFNDGDHDGGDVHDDGRDAHGDHDDDRDAHGDGGRDGGHDGDHGDGHGDDRDVRGDHDDGRDDHGDHDDDALPLQHLEQVYSKHSGEKRPKRRGKRW</sequence>
<organism evidence="2 3">
    <name type="scientific">Caerostris extrusa</name>
    <name type="common">Bark spider</name>
    <name type="synonym">Caerostris bankana</name>
    <dbReference type="NCBI Taxonomy" id="172846"/>
    <lineage>
        <taxon>Eukaryota</taxon>
        <taxon>Metazoa</taxon>
        <taxon>Ecdysozoa</taxon>
        <taxon>Arthropoda</taxon>
        <taxon>Chelicerata</taxon>
        <taxon>Arachnida</taxon>
        <taxon>Araneae</taxon>
        <taxon>Araneomorphae</taxon>
        <taxon>Entelegynae</taxon>
        <taxon>Araneoidea</taxon>
        <taxon>Araneidae</taxon>
        <taxon>Caerostris</taxon>
    </lineage>
</organism>
<evidence type="ECO:0000313" key="2">
    <source>
        <dbReference type="EMBL" id="GIY96887.1"/>
    </source>
</evidence>
<evidence type="ECO:0000256" key="1">
    <source>
        <dbReference type="SAM" id="MobiDB-lite"/>
    </source>
</evidence>
<gene>
    <name evidence="2" type="ORF">CEXT_83831</name>
</gene>
<dbReference type="Proteomes" id="UP001054945">
    <property type="component" value="Unassembled WGS sequence"/>
</dbReference>
<accession>A0AAV4XQE6</accession>
<reference evidence="2 3" key="1">
    <citation type="submission" date="2021-06" db="EMBL/GenBank/DDBJ databases">
        <title>Caerostris extrusa draft genome.</title>
        <authorList>
            <person name="Kono N."/>
            <person name="Arakawa K."/>
        </authorList>
    </citation>
    <scope>NUCLEOTIDE SEQUENCE [LARGE SCALE GENOMIC DNA]</scope>
</reference>
<protein>
    <submittedName>
        <fullName evidence="2">Uncharacterized protein</fullName>
    </submittedName>
</protein>
<evidence type="ECO:0000313" key="3">
    <source>
        <dbReference type="Proteomes" id="UP001054945"/>
    </source>
</evidence>
<dbReference type="AlphaFoldDB" id="A0AAV4XQE6"/>
<keyword evidence="3" id="KW-1185">Reference proteome</keyword>
<feature type="region of interest" description="Disordered" evidence="1">
    <location>
        <begin position="1"/>
        <end position="116"/>
    </location>
</feature>
<name>A0AAV4XQE6_CAEEX</name>
<dbReference type="EMBL" id="BPLR01018097">
    <property type="protein sequence ID" value="GIY96887.1"/>
    <property type="molecule type" value="Genomic_DNA"/>
</dbReference>